<organism evidence="2 3">
    <name type="scientific">Araneus ventricosus</name>
    <name type="common">Orbweaver spider</name>
    <name type="synonym">Epeira ventricosa</name>
    <dbReference type="NCBI Taxonomy" id="182803"/>
    <lineage>
        <taxon>Eukaryota</taxon>
        <taxon>Metazoa</taxon>
        <taxon>Ecdysozoa</taxon>
        <taxon>Arthropoda</taxon>
        <taxon>Chelicerata</taxon>
        <taxon>Arachnida</taxon>
        <taxon>Araneae</taxon>
        <taxon>Araneomorphae</taxon>
        <taxon>Entelegynae</taxon>
        <taxon>Araneoidea</taxon>
        <taxon>Araneidae</taxon>
        <taxon>Araneus</taxon>
    </lineage>
</organism>
<feature type="chain" id="PRO_5021263895" evidence="1">
    <location>
        <begin position="26"/>
        <end position="99"/>
    </location>
</feature>
<accession>A0A4Y2SZ43</accession>
<protein>
    <submittedName>
        <fullName evidence="2">Uncharacterized protein</fullName>
    </submittedName>
</protein>
<evidence type="ECO:0000313" key="2">
    <source>
        <dbReference type="EMBL" id="GBN93624.1"/>
    </source>
</evidence>
<name>A0A4Y2SZ43_ARAVE</name>
<keyword evidence="1" id="KW-0732">Signal</keyword>
<comment type="caution">
    <text evidence="2">The sequence shown here is derived from an EMBL/GenBank/DDBJ whole genome shotgun (WGS) entry which is preliminary data.</text>
</comment>
<evidence type="ECO:0000256" key="1">
    <source>
        <dbReference type="SAM" id="SignalP"/>
    </source>
</evidence>
<reference evidence="2 3" key="1">
    <citation type="journal article" date="2019" name="Sci. Rep.">
        <title>Orb-weaving spider Araneus ventricosus genome elucidates the spidroin gene catalogue.</title>
        <authorList>
            <person name="Kono N."/>
            <person name="Nakamura H."/>
            <person name="Ohtoshi R."/>
            <person name="Moran D.A.P."/>
            <person name="Shinohara A."/>
            <person name="Yoshida Y."/>
            <person name="Fujiwara M."/>
            <person name="Mori M."/>
            <person name="Tomita M."/>
            <person name="Arakawa K."/>
        </authorList>
    </citation>
    <scope>NUCLEOTIDE SEQUENCE [LARGE SCALE GENOMIC DNA]</scope>
</reference>
<dbReference type="EMBL" id="BGPR01025041">
    <property type="protein sequence ID" value="GBN93624.1"/>
    <property type="molecule type" value="Genomic_DNA"/>
</dbReference>
<gene>
    <name evidence="2" type="ORF">AVEN_102181_1</name>
</gene>
<dbReference type="AlphaFoldDB" id="A0A4Y2SZ43"/>
<proteinExistence type="predicted"/>
<evidence type="ECO:0000313" key="3">
    <source>
        <dbReference type="Proteomes" id="UP000499080"/>
    </source>
</evidence>
<sequence>MFFGTRPVSMTKVGVFFFLWAVCSFLETDCVPQMPMMPEDMPPMPPRDGITFADVMRMFGLNFDFNAALNGAARLEDGNGGGPGFNLGFGGNGGVNFDG</sequence>
<keyword evidence="3" id="KW-1185">Reference proteome</keyword>
<dbReference type="Proteomes" id="UP000499080">
    <property type="component" value="Unassembled WGS sequence"/>
</dbReference>
<feature type="signal peptide" evidence="1">
    <location>
        <begin position="1"/>
        <end position="25"/>
    </location>
</feature>